<dbReference type="AlphaFoldDB" id="A0A290Z171"/>
<dbReference type="InterPro" id="IPR001279">
    <property type="entry name" value="Metallo-B-lactamas"/>
</dbReference>
<dbReference type="Gene3D" id="3.60.15.10">
    <property type="entry name" value="Ribonuclease Z/Hydroxyacylglutathione hydrolase-like"/>
    <property type="match status" value="1"/>
</dbReference>
<organism evidence="2 3">
    <name type="scientific">Actinosynnema pretiosum</name>
    <dbReference type="NCBI Taxonomy" id="42197"/>
    <lineage>
        <taxon>Bacteria</taxon>
        <taxon>Bacillati</taxon>
        <taxon>Actinomycetota</taxon>
        <taxon>Actinomycetes</taxon>
        <taxon>Pseudonocardiales</taxon>
        <taxon>Pseudonocardiaceae</taxon>
        <taxon>Actinosynnema</taxon>
    </lineage>
</organism>
<dbReference type="GO" id="GO:0042781">
    <property type="term" value="F:3'-tRNA processing endoribonuclease activity"/>
    <property type="evidence" value="ECO:0007669"/>
    <property type="project" value="TreeGrafter"/>
</dbReference>
<feature type="domain" description="Metallo-beta-lactamase" evidence="1">
    <location>
        <begin position="18"/>
        <end position="194"/>
    </location>
</feature>
<dbReference type="InterPro" id="IPR036866">
    <property type="entry name" value="RibonucZ/Hydroxyglut_hydro"/>
</dbReference>
<evidence type="ECO:0000313" key="2">
    <source>
        <dbReference type="EMBL" id="ATE52742.1"/>
    </source>
</evidence>
<dbReference type="RefSeq" id="WP_096491732.1">
    <property type="nucleotide sequence ID" value="NZ_CP023445.1"/>
</dbReference>
<dbReference type="CDD" id="cd07716">
    <property type="entry name" value="RNaseZ_short-form-like_MBL-fold"/>
    <property type="match status" value="1"/>
</dbReference>
<evidence type="ECO:0000259" key="1">
    <source>
        <dbReference type="SMART" id="SM00849"/>
    </source>
</evidence>
<accession>A0A290Z171</accession>
<proteinExistence type="predicted"/>
<sequence length="270" mass="28112">MLLTVLGCSGSLPGPESPSSGYLVESGGCAVALDLGSGVLAAMQARGCDPFDLGALLLSHLHPDHCADFTTLAVMRRYHIHPPYDAYQRKLPVHGPSEVADRLARAYAESAEELATTDLSDVFDFHVLDAGSFEVGPFRVRSRPVEHSCEAHGFRLEADGAAIAYTGDSGPCAALADLASGVDLLLAEATWTDHPDRPLGEHLSGAQAGRLAHEAGVGELVLTHLAPWTDPAEVLAEARAEYSGPVTLARAGGVHEVAGPAARVVGGRGN</sequence>
<dbReference type="SMART" id="SM00849">
    <property type="entry name" value="Lactamase_B"/>
    <property type="match status" value="1"/>
</dbReference>
<evidence type="ECO:0000313" key="3">
    <source>
        <dbReference type="Proteomes" id="UP000218505"/>
    </source>
</evidence>
<dbReference type="KEGG" id="apre:CNX65_05105"/>
<dbReference type="EMBL" id="CP023445">
    <property type="protein sequence ID" value="ATE52742.1"/>
    <property type="molecule type" value="Genomic_DNA"/>
</dbReference>
<dbReference type="Pfam" id="PF12706">
    <property type="entry name" value="Lactamase_B_2"/>
    <property type="match status" value="1"/>
</dbReference>
<dbReference type="PANTHER" id="PTHR46018">
    <property type="entry name" value="ZINC PHOSPHODIESTERASE ELAC PROTEIN 1"/>
    <property type="match status" value="1"/>
</dbReference>
<name>A0A290Z171_9PSEU</name>
<keyword evidence="3" id="KW-1185">Reference proteome</keyword>
<dbReference type="Proteomes" id="UP000218505">
    <property type="component" value="Chromosome"/>
</dbReference>
<gene>
    <name evidence="2" type="ORF">CNX65_05105</name>
</gene>
<dbReference type="SUPFAM" id="SSF56281">
    <property type="entry name" value="Metallo-hydrolase/oxidoreductase"/>
    <property type="match status" value="1"/>
</dbReference>
<protein>
    <submittedName>
        <fullName evidence="2">MBL fold metallo-hydrolase</fullName>
    </submittedName>
</protein>
<dbReference type="PANTHER" id="PTHR46018:SF4">
    <property type="entry name" value="METALLO-HYDROLASE YHFI-RELATED"/>
    <property type="match status" value="1"/>
</dbReference>
<reference evidence="2" key="1">
    <citation type="submission" date="2017-09" db="EMBL/GenBank/DDBJ databases">
        <title>Complete Genome Sequence of ansamitocin-producing Bacterium Actinosynnema pretiosum X47.</title>
        <authorList>
            <person name="Cao G."/>
            <person name="Zong G."/>
            <person name="Zhong C."/>
            <person name="Fu J."/>
        </authorList>
    </citation>
    <scope>NUCLEOTIDE SEQUENCE [LARGE SCALE GENOMIC DNA]</scope>
    <source>
        <strain evidence="2">X47</strain>
    </source>
</reference>